<comment type="caution">
    <text evidence="2">The sequence shown here is derived from an EMBL/GenBank/DDBJ whole genome shotgun (WGS) entry which is preliminary data.</text>
</comment>
<organism evidence="2 3">
    <name type="scientific">Symbiodinium natans</name>
    <dbReference type="NCBI Taxonomy" id="878477"/>
    <lineage>
        <taxon>Eukaryota</taxon>
        <taxon>Sar</taxon>
        <taxon>Alveolata</taxon>
        <taxon>Dinophyceae</taxon>
        <taxon>Suessiales</taxon>
        <taxon>Symbiodiniaceae</taxon>
        <taxon>Symbiodinium</taxon>
    </lineage>
</organism>
<evidence type="ECO:0000256" key="1">
    <source>
        <dbReference type="SAM" id="MobiDB-lite"/>
    </source>
</evidence>
<dbReference type="Proteomes" id="UP000604046">
    <property type="component" value="Unassembled WGS sequence"/>
</dbReference>
<accession>A0A812R6Y7</accession>
<evidence type="ECO:0000313" key="3">
    <source>
        <dbReference type="Proteomes" id="UP000604046"/>
    </source>
</evidence>
<feature type="compositionally biased region" description="Polar residues" evidence="1">
    <location>
        <begin position="1"/>
        <end position="17"/>
    </location>
</feature>
<feature type="compositionally biased region" description="Basic and acidic residues" evidence="1">
    <location>
        <begin position="170"/>
        <end position="191"/>
    </location>
</feature>
<name>A0A812R6Y7_9DINO</name>
<dbReference type="OrthoDB" id="446157at2759"/>
<keyword evidence="3" id="KW-1185">Reference proteome</keyword>
<protein>
    <recommendedName>
        <fullName evidence="4">Zinc-ribbon domain-containing protein</fullName>
    </recommendedName>
</protein>
<evidence type="ECO:0000313" key="2">
    <source>
        <dbReference type="EMBL" id="CAE7423565.1"/>
    </source>
</evidence>
<gene>
    <name evidence="2" type="ORF">SNAT2548_LOCUS23038</name>
</gene>
<feature type="region of interest" description="Disordered" evidence="1">
    <location>
        <begin position="123"/>
        <end position="202"/>
    </location>
</feature>
<feature type="compositionally biased region" description="Polar residues" evidence="1">
    <location>
        <begin position="192"/>
        <end position="202"/>
    </location>
</feature>
<dbReference type="AlphaFoldDB" id="A0A812R6Y7"/>
<dbReference type="EMBL" id="CAJNDS010002306">
    <property type="protein sequence ID" value="CAE7423565.1"/>
    <property type="molecule type" value="Genomic_DNA"/>
</dbReference>
<sequence>MYATPTQLSTASSSPQQRLGDPQNMAVYSPRKRYGVVEKREPVEVSFGVGTRPNNGATLGLPEKQCKYCGNVFLEDSAFCRNCGRKREVEPTAYRRALNVAPKSEASEASVSPQRYWQVEPLTTSGSGRERPWRQQETPQPAQPRPAPAKEKPSTLGDDSMAATSGSARDSLRGLAAERDRLQRQVQEMRSDASNTRQETSQGIVPHCPRFVLHYALLTGQC</sequence>
<reference evidence="2" key="1">
    <citation type="submission" date="2021-02" db="EMBL/GenBank/DDBJ databases">
        <authorList>
            <person name="Dougan E. K."/>
            <person name="Rhodes N."/>
            <person name="Thang M."/>
            <person name="Chan C."/>
        </authorList>
    </citation>
    <scope>NUCLEOTIDE SEQUENCE</scope>
</reference>
<evidence type="ECO:0008006" key="4">
    <source>
        <dbReference type="Google" id="ProtNLM"/>
    </source>
</evidence>
<feature type="region of interest" description="Disordered" evidence="1">
    <location>
        <begin position="1"/>
        <end position="33"/>
    </location>
</feature>
<proteinExistence type="predicted"/>